<name>A0A0N4UP78_DRAME</name>
<evidence type="ECO:0000313" key="3">
    <source>
        <dbReference type="Proteomes" id="UP000274756"/>
    </source>
</evidence>
<dbReference type="EMBL" id="UYYG01000126">
    <property type="protein sequence ID" value="VDN53391.1"/>
    <property type="molecule type" value="Genomic_DNA"/>
</dbReference>
<evidence type="ECO:0000313" key="4">
    <source>
        <dbReference type="WBParaSite" id="DME_0000974801-mRNA-1"/>
    </source>
</evidence>
<keyword evidence="3" id="KW-1185">Reference proteome</keyword>
<dbReference type="Proteomes" id="UP000038040">
    <property type="component" value="Unplaced"/>
</dbReference>
<proteinExistence type="predicted"/>
<protein>
    <submittedName>
        <fullName evidence="4">Reverse transcriptase domain-containing protein</fullName>
    </submittedName>
</protein>
<dbReference type="WBParaSite" id="DME_0000974801-mRNA-1">
    <property type="protein sequence ID" value="DME_0000974801-mRNA-1"/>
    <property type="gene ID" value="DME_0000974801"/>
</dbReference>
<evidence type="ECO:0000313" key="1">
    <source>
        <dbReference type="EMBL" id="VDN53391.1"/>
    </source>
</evidence>
<accession>A0A0N4UP78</accession>
<reference evidence="4" key="1">
    <citation type="submission" date="2017-02" db="UniProtKB">
        <authorList>
            <consortium name="WormBaseParasite"/>
        </authorList>
    </citation>
    <scope>IDENTIFICATION</scope>
</reference>
<sequence>MCPNKTGPGSSCVDQIFMPRRVLEHHLNINNLSTVTCFSDFTAAFDSIDKVVLWTMMECDGVSEKIVRLIKAFFQLILAYLCIWGATRLFRNKNWYSTMTDWKMDIVCRYSTGMQISPEYHRAP</sequence>
<organism evidence="2 4">
    <name type="scientific">Dracunculus medinensis</name>
    <name type="common">Guinea worm</name>
    <dbReference type="NCBI Taxonomy" id="318479"/>
    <lineage>
        <taxon>Eukaryota</taxon>
        <taxon>Metazoa</taxon>
        <taxon>Ecdysozoa</taxon>
        <taxon>Nematoda</taxon>
        <taxon>Chromadorea</taxon>
        <taxon>Rhabditida</taxon>
        <taxon>Spirurina</taxon>
        <taxon>Dracunculoidea</taxon>
        <taxon>Dracunculidae</taxon>
        <taxon>Dracunculus</taxon>
    </lineage>
</organism>
<dbReference type="AlphaFoldDB" id="A0A0N4UP78"/>
<gene>
    <name evidence="1" type="ORF">DME_LOCUS3364</name>
</gene>
<dbReference type="Proteomes" id="UP000274756">
    <property type="component" value="Unassembled WGS sequence"/>
</dbReference>
<evidence type="ECO:0000313" key="2">
    <source>
        <dbReference type="Proteomes" id="UP000038040"/>
    </source>
</evidence>
<reference evidence="1 3" key="2">
    <citation type="submission" date="2018-11" db="EMBL/GenBank/DDBJ databases">
        <authorList>
            <consortium name="Pathogen Informatics"/>
        </authorList>
    </citation>
    <scope>NUCLEOTIDE SEQUENCE [LARGE SCALE GENOMIC DNA]</scope>
</reference>
<dbReference type="OrthoDB" id="410104at2759"/>